<feature type="transmembrane region" description="Helical" evidence="6">
    <location>
        <begin position="218"/>
        <end position="237"/>
    </location>
</feature>
<feature type="transmembrane region" description="Helical" evidence="6">
    <location>
        <begin position="125"/>
        <end position="148"/>
    </location>
</feature>
<dbReference type="PANTHER" id="PTHR30250:SF27">
    <property type="entry name" value="POLYSACCHARIDE BIOSYNTHESIS PROTEIN"/>
    <property type="match status" value="1"/>
</dbReference>
<protein>
    <submittedName>
        <fullName evidence="7">Polysaccharide biosynthesis protein</fullName>
    </submittedName>
</protein>
<gene>
    <name evidence="7" type="ORF">C476_08603</name>
</gene>
<comment type="caution">
    <text evidence="7">The sequence shown here is derived from an EMBL/GenBank/DDBJ whole genome shotgun (WGS) entry which is preliminary data.</text>
</comment>
<feature type="transmembrane region" description="Helical" evidence="6">
    <location>
        <begin position="455"/>
        <end position="476"/>
    </location>
</feature>
<feature type="transmembrane region" description="Helical" evidence="6">
    <location>
        <begin position="358"/>
        <end position="377"/>
    </location>
</feature>
<dbReference type="eggNOG" id="arCOG02209">
    <property type="taxonomic scope" value="Archaea"/>
</dbReference>
<feature type="transmembrane region" description="Helical" evidence="6">
    <location>
        <begin position="325"/>
        <end position="346"/>
    </location>
</feature>
<sequence>MVDERDVSKLLSSAVLIGAGQVFYSASQLIERIIVARLLTTDAYGEISVGLAILTFVTTIGLLGVKGGIPRFMSRYDDEANKRGAWLTGVLIAGTATLVLTIVLLSSTGLISRLLFERDDSTRLVALFVVCIPFTVGLELAVAGIRGQENTLYRTYARDLLYPTGRLLFLVGFLLAGFGIHAAAMAYLVGAVVACALACTLLNRLVPLVGSARLHVRELLFFSVPLVFATVLSNMLTRTDTLMLGYFRSSHEVGLYSAAYPLASGMLLVLSSFGFMYLPLASRLDAEDDRSEVGSIYELTTKWVFIVTFPLFLTFVVFSGDVLEIVFGASYAEAGNALSILAIGFFTSAMFGRNRETLSALGFTTAIMGANGFAFLVNAGLNLILIPRYGYMGAAVTSMLSFVVLNLTVYAVLKLKCDITPFSRWAARTFVVLPVALFPPAFLLRGTISLTLVTFPLFVIATGLCSIVIVSVTGCLQPADRIPISLLEQRLDVRIPIVRRYLPDASYSNN</sequence>
<evidence type="ECO:0000256" key="2">
    <source>
        <dbReference type="ARBA" id="ARBA00022475"/>
    </source>
</evidence>
<evidence type="ECO:0000313" key="7">
    <source>
        <dbReference type="EMBL" id="ELZ21216.1"/>
    </source>
</evidence>
<dbReference type="InterPro" id="IPR050833">
    <property type="entry name" value="Poly_Biosynth_Transport"/>
</dbReference>
<comment type="subcellular location">
    <subcellularLocation>
        <location evidence="1">Cell membrane</location>
        <topology evidence="1">Multi-pass membrane protein</topology>
    </subcellularLocation>
</comment>
<dbReference type="PANTHER" id="PTHR30250">
    <property type="entry name" value="PST FAMILY PREDICTED COLANIC ACID TRANSPORTER"/>
    <property type="match status" value="1"/>
</dbReference>
<dbReference type="Pfam" id="PF13440">
    <property type="entry name" value="Polysacc_synt_3"/>
    <property type="match status" value="1"/>
</dbReference>
<evidence type="ECO:0000256" key="5">
    <source>
        <dbReference type="ARBA" id="ARBA00023136"/>
    </source>
</evidence>
<keyword evidence="4 6" id="KW-1133">Transmembrane helix</keyword>
<dbReference type="Proteomes" id="UP000011615">
    <property type="component" value="Unassembled WGS sequence"/>
</dbReference>
<keyword evidence="5 6" id="KW-0472">Membrane</keyword>
<dbReference type="CDD" id="cd13128">
    <property type="entry name" value="MATE_Wzx_like"/>
    <property type="match status" value="1"/>
</dbReference>
<name>M0CD59_9EURY</name>
<feature type="transmembrane region" description="Helical" evidence="6">
    <location>
        <begin position="47"/>
        <end position="65"/>
    </location>
</feature>
<feature type="transmembrane region" description="Helical" evidence="6">
    <location>
        <begin position="299"/>
        <end position="319"/>
    </location>
</feature>
<reference evidence="7 8" key="1">
    <citation type="journal article" date="2014" name="PLoS Genet.">
        <title>Phylogenetically driven sequencing of extremely halophilic archaea reveals strategies for static and dynamic osmo-response.</title>
        <authorList>
            <person name="Becker E.A."/>
            <person name="Seitzer P.M."/>
            <person name="Tritt A."/>
            <person name="Larsen D."/>
            <person name="Krusor M."/>
            <person name="Yao A.I."/>
            <person name="Wu D."/>
            <person name="Madern D."/>
            <person name="Eisen J.A."/>
            <person name="Darling A.E."/>
            <person name="Facciotti M.T."/>
        </authorList>
    </citation>
    <scope>NUCLEOTIDE SEQUENCE [LARGE SCALE GENOMIC DNA]</scope>
    <source>
        <strain evidence="7 8">JCM 13563</strain>
    </source>
</reference>
<dbReference type="EMBL" id="AOIT01000034">
    <property type="protein sequence ID" value="ELZ21216.1"/>
    <property type="molecule type" value="Genomic_DNA"/>
</dbReference>
<evidence type="ECO:0000256" key="4">
    <source>
        <dbReference type="ARBA" id="ARBA00022989"/>
    </source>
</evidence>
<evidence type="ECO:0000256" key="3">
    <source>
        <dbReference type="ARBA" id="ARBA00022692"/>
    </source>
</evidence>
<feature type="transmembrane region" description="Helical" evidence="6">
    <location>
        <begin position="186"/>
        <end position="206"/>
    </location>
</feature>
<feature type="transmembrane region" description="Helical" evidence="6">
    <location>
        <begin position="85"/>
        <end position="105"/>
    </location>
</feature>
<proteinExistence type="predicted"/>
<evidence type="ECO:0000256" key="6">
    <source>
        <dbReference type="SAM" id="Phobius"/>
    </source>
</evidence>
<dbReference type="PATRIC" id="fig|1230457.4.peg.1729"/>
<feature type="transmembrane region" description="Helical" evidence="6">
    <location>
        <begin position="425"/>
        <end position="443"/>
    </location>
</feature>
<feature type="transmembrane region" description="Helical" evidence="6">
    <location>
        <begin position="389"/>
        <end position="413"/>
    </location>
</feature>
<feature type="transmembrane region" description="Helical" evidence="6">
    <location>
        <begin position="257"/>
        <end position="278"/>
    </location>
</feature>
<keyword evidence="8" id="KW-1185">Reference proteome</keyword>
<dbReference type="GO" id="GO:0005886">
    <property type="term" value="C:plasma membrane"/>
    <property type="evidence" value="ECO:0007669"/>
    <property type="project" value="UniProtKB-SubCell"/>
</dbReference>
<keyword evidence="2" id="KW-1003">Cell membrane</keyword>
<dbReference type="OrthoDB" id="19148at2157"/>
<organism evidence="7 8">
    <name type="scientific">Natrinema limicola JCM 13563</name>
    <dbReference type="NCBI Taxonomy" id="1230457"/>
    <lineage>
        <taxon>Archaea</taxon>
        <taxon>Methanobacteriati</taxon>
        <taxon>Methanobacteriota</taxon>
        <taxon>Stenosarchaea group</taxon>
        <taxon>Halobacteria</taxon>
        <taxon>Halobacteriales</taxon>
        <taxon>Natrialbaceae</taxon>
        <taxon>Natrinema</taxon>
    </lineage>
</organism>
<dbReference type="STRING" id="1230457.C476_08603"/>
<feature type="transmembrane region" description="Helical" evidence="6">
    <location>
        <begin position="160"/>
        <end position="180"/>
    </location>
</feature>
<dbReference type="AlphaFoldDB" id="M0CD59"/>
<dbReference type="RefSeq" id="WP_008011921.1">
    <property type="nucleotide sequence ID" value="NZ_AOIT01000034.1"/>
</dbReference>
<accession>M0CD59</accession>
<keyword evidence="3 6" id="KW-0812">Transmembrane</keyword>
<evidence type="ECO:0000256" key="1">
    <source>
        <dbReference type="ARBA" id="ARBA00004651"/>
    </source>
</evidence>
<evidence type="ECO:0000313" key="8">
    <source>
        <dbReference type="Proteomes" id="UP000011615"/>
    </source>
</evidence>